<dbReference type="EMBL" id="SOCP01000018">
    <property type="protein sequence ID" value="TDV42194.1"/>
    <property type="molecule type" value="Genomic_DNA"/>
</dbReference>
<organism evidence="2 3">
    <name type="scientific">Actinophytocola oryzae</name>
    <dbReference type="NCBI Taxonomy" id="502181"/>
    <lineage>
        <taxon>Bacteria</taxon>
        <taxon>Bacillati</taxon>
        <taxon>Actinomycetota</taxon>
        <taxon>Actinomycetes</taxon>
        <taxon>Pseudonocardiales</taxon>
        <taxon>Pseudonocardiaceae</taxon>
    </lineage>
</organism>
<dbReference type="InterPro" id="IPR024983">
    <property type="entry name" value="CHAT_dom"/>
</dbReference>
<reference evidence="2 3" key="1">
    <citation type="submission" date="2019-03" db="EMBL/GenBank/DDBJ databases">
        <title>Genomic Encyclopedia of Archaeal and Bacterial Type Strains, Phase II (KMG-II): from individual species to whole genera.</title>
        <authorList>
            <person name="Goeker M."/>
        </authorList>
    </citation>
    <scope>NUCLEOTIDE SEQUENCE [LARGE SCALE GENOMIC DNA]</scope>
    <source>
        <strain evidence="2 3">DSM 45499</strain>
    </source>
</reference>
<protein>
    <submittedName>
        <fullName evidence="2">CHAT domain-containing protein</fullName>
    </submittedName>
</protein>
<gene>
    <name evidence="2" type="ORF">CLV71_11864</name>
</gene>
<feature type="domain" description="CHAT" evidence="1">
    <location>
        <begin position="839"/>
        <end position="1114"/>
    </location>
</feature>
<proteinExistence type="predicted"/>
<evidence type="ECO:0000259" key="1">
    <source>
        <dbReference type="Pfam" id="PF12770"/>
    </source>
</evidence>
<dbReference type="SUPFAM" id="SSF48452">
    <property type="entry name" value="TPR-like"/>
    <property type="match status" value="1"/>
</dbReference>
<dbReference type="AlphaFoldDB" id="A0A4R7V0W0"/>
<dbReference type="Proteomes" id="UP000294927">
    <property type="component" value="Unassembled WGS sequence"/>
</dbReference>
<dbReference type="Gene3D" id="1.25.40.10">
    <property type="entry name" value="Tetratricopeptide repeat domain"/>
    <property type="match status" value="2"/>
</dbReference>
<dbReference type="InterPro" id="IPR011990">
    <property type="entry name" value="TPR-like_helical_dom_sf"/>
</dbReference>
<name>A0A4R7V0W0_9PSEU</name>
<evidence type="ECO:0000313" key="3">
    <source>
        <dbReference type="Proteomes" id="UP000294927"/>
    </source>
</evidence>
<comment type="caution">
    <text evidence="2">The sequence shown here is derived from an EMBL/GenBank/DDBJ whole genome shotgun (WGS) entry which is preliminary data.</text>
</comment>
<keyword evidence="3" id="KW-1185">Reference proteome</keyword>
<accession>A0A4R7V0W0</accession>
<sequence length="1115" mass="120190">MSIARWTAHLRSRIIAFQRGDHRGVVAERALVHARNLWDVASSDPGGVPLEIAKVIAWVHWCRYRALGTTEGDEDLQAAMSLVAAIVELERDVVPQELLDFFDEYDAATDPQAQAQAAIELLSGSNGDSSILPRAIRMLASAVGKLPEDDPNLPHYLSYLSDTRQKLFKRDNNRAELDRALANDRRAVELTPEGSTELSRYLILLSLTLQSLFEHGDSLSHLDEAVEIGRKAVAATPPDDPELTTYMSILGLALRSRIGVTGTDDDIDEAIALASLALRRTSPGDPDLGERWSVLARAAWEKAMRSGALEDVDATLVAARNAVAATTPDHRDVSGRLADLAEVLVERFLHLGQLTDLDEAVTTARAAVGTARVDDPALDKMLSILSSALWRRFGHSGSLTDLDDAVDVMRRAVGIVEGDGGWLSNLGAVLRLRYQRTGNVADLDEAVTAIRGALEAVPPTHQEHAAVLANLGGALRMRFDERGEPTDLNDAITACRGAVAATDPEDPSFPAMLTNLGSLLQTRFARLGALDDINEAIAMALQATDVMPETHPGLAGVFGNLAAALHLRHTTTGEARDLEHAVATWTRAATMTTAPTIARLKAARGRAEAIADAEGPASAVAAYADAVRLLPLLLWREVSRDDQQYPMETVAAAIARDAAACAIEAGDGALAVEMLEQGRGITWSHLLGTRTDLTMLRHAYPDVAADLAACRAVLDGVGNDDEESRLWAAQEFDVLAARVRGLPRTADLPDPARFLHPPRLEDLLPRKGNDRIVLLNVSSWRCDALVLSHDGVTVVPLPTLTVDTVRDAAGRYLGALQEFEGTHGSSADRLVLEHGISDVLEWLWDHVAEPVLSALGHTSTPTGNWPRLWWCPTGALTVLPLHAAGYHGTAGRSVLDRVVSSYATTARSLARPRTRPAATGMLVVALPETPGRRRLPGTEDEQHLLAELFEKPTVLADAGATREAVSAELVEHDWFHASCHGTQSLRNPLAGGLLPYDWETEGLVGIDVLTDHPGGEFAFLSACTTATTGIANLDEVVAIASAMHQSGWRHVVATLWTVWDDAALAVSRALYPLLVRHGYPDASGTARALHRVTRELRDRDPDRPSTWAPFVHAGA</sequence>
<dbReference type="Pfam" id="PF12770">
    <property type="entry name" value="CHAT"/>
    <property type="match status" value="1"/>
</dbReference>
<evidence type="ECO:0000313" key="2">
    <source>
        <dbReference type="EMBL" id="TDV42194.1"/>
    </source>
</evidence>